<evidence type="ECO:0000313" key="3">
    <source>
        <dbReference type="Proteomes" id="UP001143480"/>
    </source>
</evidence>
<dbReference type="EMBL" id="BSFP01000023">
    <property type="protein sequence ID" value="GLL02290.1"/>
    <property type="molecule type" value="Genomic_DNA"/>
</dbReference>
<evidence type="ECO:0000256" key="1">
    <source>
        <dbReference type="SAM" id="Phobius"/>
    </source>
</evidence>
<proteinExistence type="predicted"/>
<evidence type="ECO:0008006" key="4">
    <source>
        <dbReference type="Google" id="ProtNLM"/>
    </source>
</evidence>
<feature type="transmembrane region" description="Helical" evidence="1">
    <location>
        <begin position="84"/>
        <end position="105"/>
    </location>
</feature>
<dbReference type="RefSeq" id="WP_261959225.1">
    <property type="nucleotide sequence ID" value="NZ_BAAAXA010000001.1"/>
</dbReference>
<keyword evidence="1" id="KW-1133">Transmembrane helix</keyword>
<keyword evidence="3" id="KW-1185">Reference proteome</keyword>
<reference evidence="2" key="2">
    <citation type="submission" date="2023-01" db="EMBL/GenBank/DDBJ databases">
        <authorList>
            <person name="Sun Q."/>
            <person name="Evtushenko L."/>
        </authorList>
    </citation>
    <scope>NUCLEOTIDE SEQUENCE</scope>
    <source>
        <strain evidence="2">VKM Ac-1321</strain>
    </source>
</reference>
<feature type="transmembrane region" description="Helical" evidence="1">
    <location>
        <begin position="17"/>
        <end position="35"/>
    </location>
</feature>
<organism evidence="2 3">
    <name type="scientific">Dactylosporangium matsuzakiense</name>
    <dbReference type="NCBI Taxonomy" id="53360"/>
    <lineage>
        <taxon>Bacteria</taxon>
        <taxon>Bacillati</taxon>
        <taxon>Actinomycetota</taxon>
        <taxon>Actinomycetes</taxon>
        <taxon>Micromonosporales</taxon>
        <taxon>Micromonosporaceae</taxon>
        <taxon>Dactylosporangium</taxon>
    </lineage>
</organism>
<keyword evidence="1" id="KW-0812">Transmembrane</keyword>
<protein>
    <recommendedName>
        <fullName evidence="4">PH (Pleckstrin Homology) domain-containing protein</fullName>
    </recommendedName>
</protein>
<feature type="transmembrane region" description="Helical" evidence="1">
    <location>
        <begin position="111"/>
        <end position="137"/>
    </location>
</feature>
<feature type="transmembrane region" description="Helical" evidence="1">
    <location>
        <begin position="41"/>
        <end position="63"/>
    </location>
</feature>
<evidence type="ECO:0000313" key="2">
    <source>
        <dbReference type="EMBL" id="GLL02290.1"/>
    </source>
</evidence>
<comment type="caution">
    <text evidence="2">The sequence shown here is derived from an EMBL/GenBank/DDBJ whole genome shotgun (WGS) entry which is preliminary data.</text>
</comment>
<dbReference type="Proteomes" id="UP001143480">
    <property type="component" value="Unassembled WGS sequence"/>
</dbReference>
<reference evidence="2" key="1">
    <citation type="journal article" date="2014" name="Int. J. Syst. Evol. Microbiol.">
        <title>Complete genome sequence of Corynebacterium casei LMG S-19264T (=DSM 44701T), isolated from a smear-ripened cheese.</title>
        <authorList>
            <consortium name="US DOE Joint Genome Institute (JGI-PGF)"/>
            <person name="Walter F."/>
            <person name="Albersmeier A."/>
            <person name="Kalinowski J."/>
            <person name="Ruckert C."/>
        </authorList>
    </citation>
    <scope>NUCLEOTIDE SEQUENCE</scope>
    <source>
        <strain evidence="2">VKM Ac-1321</strain>
    </source>
</reference>
<accession>A0A9W6NLT1</accession>
<dbReference type="AlphaFoldDB" id="A0A9W6NLT1"/>
<sequence>MSQGANGDDNLGRRNAWLYYVLVGGAGIVLWPLNIVLHNELWPQAVTLVLCLGNAVAYIAATLRTRRPRTLSVRPGAFEAPPSYLRLALQAAGMPLAVALLFSVVYDDDDWGVYTWMLFAAAVAAIYLTGHSLAMLIRGTGRLTLRPDGLTVVDATVTHDVPWEAILSGPLPTVFGMGRVGILWPELVTSRGLGRKKNLQRIALQLQPSAVDREFLHSAINHYLNQPEERAAIGTAEGLRQLQAAEAA</sequence>
<name>A0A9W6NLT1_9ACTN</name>
<gene>
    <name evidence="2" type="ORF">GCM10017581_040320</name>
</gene>
<keyword evidence="1" id="KW-0472">Membrane</keyword>